<dbReference type="KEGG" id="ctu:CTU_19250"/>
<organism evidence="1 2">
    <name type="scientific">Cronobacter turicensis (strain DSM 18703 / CCUG 55852 / LMG 23827 / z3032)</name>
    <dbReference type="NCBI Taxonomy" id="693216"/>
    <lineage>
        <taxon>Bacteria</taxon>
        <taxon>Pseudomonadati</taxon>
        <taxon>Pseudomonadota</taxon>
        <taxon>Gammaproteobacteria</taxon>
        <taxon>Enterobacterales</taxon>
        <taxon>Enterobacteriaceae</taxon>
        <taxon>Cronobacter</taxon>
    </lineage>
</organism>
<name>C9Y2X4_CROTZ</name>
<dbReference type="HOGENOM" id="CLU_3239607_0_0_6"/>
<keyword evidence="2" id="KW-1185">Reference proteome</keyword>
<dbReference type="Proteomes" id="UP000002069">
    <property type="component" value="Chromosome"/>
</dbReference>
<reference evidence="1 2" key="1">
    <citation type="journal article" date="2010" name="J. Bacteriol.">
        <title>Complete Genome Sequence of Cronobacter turicensis LMG 23827, a foodborne pathogen causing deaths in neonates.</title>
        <authorList>
            <person name="Stephan R."/>
            <person name="Lehner A."/>
            <person name="Tischler P."/>
            <person name="Rattei T."/>
        </authorList>
    </citation>
    <scope>NUCLEOTIDE SEQUENCE [LARGE SCALE GENOMIC DNA]</scope>
    <source>
        <strain evidence="2">DSM 18703 / CCUG 55852 / LMG 23827 / z3032</strain>
    </source>
</reference>
<dbReference type="AlphaFoldDB" id="C9Y2X4"/>
<gene>
    <name evidence="1" type="ordered locus">Ctu_19250</name>
</gene>
<accession>C9Y2X4</accession>
<evidence type="ECO:0000313" key="1">
    <source>
        <dbReference type="EMBL" id="CBA30457.1"/>
    </source>
</evidence>
<proteinExistence type="predicted"/>
<protein>
    <submittedName>
        <fullName evidence="1">Uncharacterized protein</fullName>
    </submittedName>
</protein>
<evidence type="ECO:0000313" key="2">
    <source>
        <dbReference type="Proteomes" id="UP000002069"/>
    </source>
</evidence>
<sequence length="43" mass="4833">MRIFRNRHPAASLKHFAARVQAKISDTGNTESLFIIFVSGMGR</sequence>
<reference evidence="2" key="2">
    <citation type="journal article" date="2011" name="J. Bacteriol.">
        <title>Complete genome sequence of Cronobacter turicensis LMG 23827, a food-borne pathogen causing deaths in neonates.</title>
        <authorList>
            <person name="Stephan R."/>
            <person name="Lehner A."/>
            <person name="Tischler P."/>
            <person name="Rattei T."/>
        </authorList>
    </citation>
    <scope>NUCLEOTIDE SEQUENCE [LARGE SCALE GENOMIC DNA]</scope>
    <source>
        <strain evidence="2">DSM 18703 / CCUG 55852 / LMG 23827 / z3032</strain>
    </source>
</reference>
<dbReference type="EMBL" id="FN543093">
    <property type="protein sequence ID" value="CBA30457.1"/>
    <property type="molecule type" value="Genomic_DNA"/>
</dbReference>